<evidence type="ECO:0000313" key="2">
    <source>
        <dbReference type="EMBL" id="HIQ64510.1"/>
    </source>
</evidence>
<dbReference type="GO" id="GO:0003677">
    <property type="term" value="F:DNA binding"/>
    <property type="evidence" value="ECO:0007669"/>
    <property type="project" value="InterPro"/>
</dbReference>
<protein>
    <submittedName>
        <fullName evidence="2">Transposase</fullName>
    </submittedName>
</protein>
<sequence>MNNYTMDCYETKREILNFSKKMTIGLNKTITKFVIDMQYGLSRGKSCLISEIARSLDEQIQLKNTIERLCDNLVGIKDEEKEQIEKNYQNEIKKYFGEEAIAIFDDSDIAKRYGKKFEDLDEIIDASSEKKEVVKGYHVCEATILGEKEKQPFSVYSKIYSCKSEEFRSMNHYTKESIQRVIDVLKRKCNMVFDRGYDDNKIIEYVDQSDNYFVIRMNDKRNFLFKGRKKNAYQEAIKRKGKVRMMLWFEEEKYEVSVSHTKVTLPYNKKDYELVFVYGLREERPLILLTNREIHSKEDVIKVVRLYFYRWRVEEYFRSKKQEYDFENMRVRSLKAMNCLNLMLMIHMGHLGMLIEDINQKLLTIKILNRSKSLRNKVLVLYYQMARGIKEILSYAKKGIKELEKIEKREKYKQMTLRL</sequence>
<dbReference type="InterPro" id="IPR012337">
    <property type="entry name" value="RNaseH-like_sf"/>
</dbReference>
<proteinExistence type="predicted"/>
<dbReference type="Gene3D" id="3.90.350.10">
    <property type="entry name" value="Transposase Inhibitor Protein From Tn5, Chain A, domain 1"/>
    <property type="match status" value="1"/>
</dbReference>
<dbReference type="PANTHER" id="PTHR33258">
    <property type="entry name" value="TRANSPOSASE INSL FOR INSERTION SEQUENCE ELEMENT IS186A-RELATED"/>
    <property type="match status" value="1"/>
</dbReference>
<feature type="domain" description="Transposase IS4-like" evidence="1">
    <location>
        <begin position="180"/>
        <end position="345"/>
    </location>
</feature>
<dbReference type="Pfam" id="PF01609">
    <property type="entry name" value="DDE_Tnp_1"/>
    <property type="match status" value="1"/>
</dbReference>
<organism evidence="2 3">
    <name type="scientific">Candidatus Faecenecus gallistercoris</name>
    <dbReference type="NCBI Taxonomy" id="2840793"/>
    <lineage>
        <taxon>Bacteria</taxon>
        <taxon>Bacillati</taxon>
        <taxon>Bacillota</taxon>
        <taxon>Bacillota incertae sedis</taxon>
        <taxon>Candidatus Faecenecus</taxon>
    </lineage>
</organism>
<dbReference type="EMBL" id="DVFU01000042">
    <property type="protein sequence ID" value="HIQ64510.1"/>
    <property type="molecule type" value="Genomic_DNA"/>
</dbReference>
<accession>A0A9D0YZ42</accession>
<dbReference type="GO" id="GO:0006313">
    <property type="term" value="P:DNA transposition"/>
    <property type="evidence" value="ECO:0007669"/>
    <property type="project" value="InterPro"/>
</dbReference>
<reference evidence="2" key="1">
    <citation type="submission" date="2020-10" db="EMBL/GenBank/DDBJ databases">
        <authorList>
            <person name="Gilroy R."/>
        </authorList>
    </citation>
    <scope>NUCLEOTIDE SEQUENCE</scope>
    <source>
        <strain evidence="2">CHK165-10780</strain>
    </source>
</reference>
<reference evidence="2" key="2">
    <citation type="journal article" date="2021" name="PeerJ">
        <title>Extensive microbial diversity within the chicken gut microbiome revealed by metagenomics and culture.</title>
        <authorList>
            <person name="Gilroy R."/>
            <person name="Ravi A."/>
            <person name="Getino M."/>
            <person name="Pursley I."/>
            <person name="Horton D.L."/>
            <person name="Alikhan N.F."/>
            <person name="Baker D."/>
            <person name="Gharbi K."/>
            <person name="Hall N."/>
            <person name="Watson M."/>
            <person name="Adriaenssens E.M."/>
            <person name="Foster-Nyarko E."/>
            <person name="Jarju S."/>
            <person name="Secka A."/>
            <person name="Antonio M."/>
            <person name="Oren A."/>
            <person name="Chaudhuri R.R."/>
            <person name="La Ragione R."/>
            <person name="Hildebrand F."/>
            <person name="Pallen M.J."/>
        </authorList>
    </citation>
    <scope>NUCLEOTIDE SEQUENCE</scope>
    <source>
        <strain evidence="2">CHK165-10780</strain>
    </source>
</reference>
<comment type="caution">
    <text evidence="2">The sequence shown here is derived from an EMBL/GenBank/DDBJ whole genome shotgun (WGS) entry which is preliminary data.</text>
</comment>
<dbReference type="AlphaFoldDB" id="A0A9D0YZ42"/>
<gene>
    <name evidence="2" type="ORF">IAC85_02100</name>
</gene>
<dbReference type="InterPro" id="IPR002559">
    <property type="entry name" value="Transposase_11"/>
</dbReference>
<dbReference type="PANTHER" id="PTHR33258:SF1">
    <property type="entry name" value="TRANSPOSASE INSL FOR INSERTION SEQUENCE ELEMENT IS186A-RELATED"/>
    <property type="match status" value="1"/>
</dbReference>
<name>A0A9D0YZ42_9FIRM</name>
<evidence type="ECO:0000259" key="1">
    <source>
        <dbReference type="Pfam" id="PF01609"/>
    </source>
</evidence>
<evidence type="ECO:0000313" key="3">
    <source>
        <dbReference type="Proteomes" id="UP000886725"/>
    </source>
</evidence>
<dbReference type="SUPFAM" id="SSF53098">
    <property type="entry name" value="Ribonuclease H-like"/>
    <property type="match status" value="1"/>
</dbReference>
<dbReference type="Proteomes" id="UP000886725">
    <property type="component" value="Unassembled WGS sequence"/>
</dbReference>
<dbReference type="GO" id="GO:0004803">
    <property type="term" value="F:transposase activity"/>
    <property type="evidence" value="ECO:0007669"/>
    <property type="project" value="InterPro"/>
</dbReference>